<dbReference type="RefSeq" id="WP_335423911.1">
    <property type="nucleotide sequence ID" value="NZ_JBALHR010000008.1"/>
</dbReference>
<comment type="caution">
    <text evidence="3">The sequence shown here is derived from an EMBL/GenBank/DDBJ whole genome shotgun (WGS) entry which is preliminary data.</text>
</comment>
<proteinExistence type="predicted"/>
<keyword evidence="2" id="KW-0964">Secreted</keyword>
<name>A0ABU8BYP5_9RHOB</name>
<keyword evidence="4" id="KW-1185">Reference proteome</keyword>
<evidence type="ECO:0008006" key="5">
    <source>
        <dbReference type="Google" id="ProtNLM"/>
    </source>
</evidence>
<dbReference type="Proteomes" id="UP001431963">
    <property type="component" value="Unassembled WGS sequence"/>
</dbReference>
<accession>A0ABU8BYP5</accession>
<organism evidence="3 4">
    <name type="scientific">Gemmobacter denitrificans</name>
    <dbReference type="NCBI Taxonomy" id="3123040"/>
    <lineage>
        <taxon>Bacteria</taxon>
        <taxon>Pseudomonadati</taxon>
        <taxon>Pseudomonadota</taxon>
        <taxon>Alphaproteobacteria</taxon>
        <taxon>Rhodobacterales</taxon>
        <taxon>Paracoccaceae</taxon>
        <taxon>Gemmobacter</taxon>
    </lineage>
</organism>
<reference evidence="3" key="1">
    <citation type="submission" date="2024-02" db="EMBL/GenBank/DDBJ databases">
        <title>Genome sequences of strain Gemmobacter sp. JM10B15.</title>
        <authorList>
            <person name="Zhang M."/>
        </authorList>
    </citation>
    <scope>NUCLEOTIDE SEQUENCE</scope>
    <source>
        <strain evidence="3">JM10B15</strain>
    </source>
</reference>
<comment type="subcellular location">
    <subcellularLocation>
        <location evidence="1">Secreted</location>
    </subcellularLocation>
</comment>
<gene>
    <name evidence="3" type="ORF">V6590_13410</name>
</gene>
<sequence length="677" mass="70913">MADFTGENDRDDTLSGGSFGTSPVNDRLFGLSGNDTYSFTRVVGSDQITDTAGTDRILFDSSISRDMLRFNTSGPGSGFGQGQLFVSIVDEFDNLVSQITVHDQLDGLGVESITFADGSSMSLGGVLTLQGYAGDTDLIGTLRADRFQSTTRNERFFGDQGDDTYLFAADSGLDSVTDSQGRDRIQFDASVTRDAIRLNTSGTGTSFGVGDLFISVVDEFENVISQITVNDHLGGRAVETLAFADGSTLTLTGGLTLQGAVGDTDLTGTFFADRMISTTRNETLRGDQGADTYVFSEGFGFDRVTDAQGSDRILIDDSIDRGDVRLVSNGPGSAFGEGDLFINVVDELENVVGTITLQDHLDGKAIETLEFADGSRINLLGGLTIRGAIGWTDLAGTAQNDTLVGSERNEVFRGNIGNDSYRLAAGFGTDTIFDTGGTDTVAMTGINPGRVTLLRTSTFTSTLTVQVQDRMGNVTDTLSLANYFAEGSGKVETLNIGGARFNIAAQLAGPVTSTRADKVGSFLGNTVIDGKGGNDRLSDLFGNNTLSGGAGNDTLLGGAGNDQLIGGLGADRMNGGAGDDRMDGGRSNDVLTSGAGADVIVFATGSGRDRVTDFSLRNDTLLLDDALWTGTRSARQVVRDFGRDTGADVVLDFGRKGAIVLEGVSSLAGLADVIEII</sequence>
<dbReference type="SUPFAM" id="SSF51120">
    <property type="entry name" value="beta-Roll"/>
    <property type="match status" value="4"/>
</dbReference>
<dbReference type="InterPro" id="IPR001343">
    <property type="entry name" value="Hemolysn_Ca-bd"/>
</dbReference>
<dbReference type="EMBL" id="JBALHR010000008">
    <property type="protein sequence ID" value="MEH7829149.1"/>
    <property type="molecule type" value="Genomic_DNA"/>
</dbReference>
<dbReference type="Gene3D" id="2.150.10.10">
    <property type="entry name" value="Serralysin-like metalloprotease, C-terminal"/>
    <property type="match status" value="3"/>
</dbReference>
<dbReference type="InterPro" id="IPR050557">
    <property type="entry name" value="RTX_toxin/Mannuronan_C5-epim"/>
</dbReference>
<evidence type="ECO:0000256" key="2">
    <source>
        <dbReference type="ARBA" id="ARBA00022525"/>
    </source>
</evidence>
<evidence type="ECO:0000313" key="4">
    <source>
        <dbReference type="Proteomes" id="UP001431963"/>
    </source>
</evidence>
<dbReference type="PANTHER" id="PTHR38340">
    <property type="entry name" value="S-LAYER PROTEIN"/>
    <property type="match status" value="1"/>
</dbReference>
<dbReference type="PRINTS" id="PR00313">
    <property type="entry name" value="CABNDNGRPT"/>
</dbReference>
<dbReference type="PANTHER" id="PTHR38340:SF1">
    <property type="entry name" value="S-LAYER PROTEIN"/>
    <property type="match status" value="1"/>
</dbReference>
<evidence type="ECO:0000313" key="3">
    <source>
        <dbReference type="EMBL" id="MEH7829149.1"/>
    </source>
</evidence>
<protein>
    <recommendedName>
        <fullName evidence="5">Hemolysin type calcium-binding protein</fullName>
    </recommendedName>
</protein>
<evidence type="ECO:0000256" key="1">
    <source>
        <dbReference type="ARBA" id="ARBA00004613"/>
    </source>
</evidence>
<dbReference type="Pfam" id="PF00353">
    <property type="entry name" value="HemolysinCabind"/>
    <property type="match status" value="5"/>
</dbReference>
<dbReference type="InterPro" id="IPR011049">
    <property type="entry name" value="Serralysin-like_metalloprot_C"/>
</dbReference>